<name>A0A2T0WAS5_9RHOB</name>
<evidence type="ECO:0000313" key="2">
    <source>
        <dbReference type="Proteomes" id="UP000238392"/>
    </source>
</evidence>
<evidence type="ECO:0000313" key="1">
    <source>
        <dbReference type="EMBL" id="PRY83810.1"/>
    </source>
</evidence>
<keyword evidence="2" id="KW-1185">Reference proteome</keyword>
<dbReference type="RefSeq" id="WP_106268630.1">
    <property type="nucleotide sequence ID" value="NZ_PVTQ01000028.1"/>
</dbReference>
<dbReference type="OrthoDB" id="7577767at2"/>
<protein>
    <submittedName>
        <fullName evidence="1">Uncharacterized protein</fullName>
    </submittedName>
</protein>
<dbReference type="EMBL" id="PVTQ01000028">
    <property type="protein sequence ID" value="PRY83810.1"/>
    <property type="molecule type" value="Genomic_DNA"/>
</dbReference>
<sequence length="242" mass="26981">MSQTLSSKAAELKARIESLHGLRENMAEASELEGLRAQLAPMTTKYLANLDRLRLLSQSGLKVVEPVGIARLRKRARSLLVDFESNPKASTLKKGQLWVSLILEGNNATEELLATAKERWLSHRVNIFGGETPAALDAKLAKTESNQSALRDYRETYNAFKSQFDSAPSTPETIQRAKDLASKLEIISQRFDYFVSPDVKAFLEAVQSVRGAKISLLTEDVIIWLRENNSLDSYCIKTADHS</sequence>
<dbReference type="Proteomes" id="UP000238392">
    <property type="component" value="Unassembled WGS sequence"/>
</dbReference>
<dbReference type="AlphaFoldDB" id="A0A2T0WAS5"/>
<gene>
    <name evidence="1" type="ORF">CLV74_1289</name>
</gene>
<reference evidence="1 2" key="1">
    <citation type="submission" date="2018-03" db="EMBL/GenBank/DDBJ databases">
        <title>Genomic Encyclopedia of Archaeal and Bacterial Type Strains, Phase II (KMG-II): from individual species to whole genera.</title>
        <authorList>
            <person name="Goeker M."/>
        </authorList>
    </citation>
    <scope>NUCLEOTIDE SEQUENCE [LARGE SCALE GENOMIC DNA]</scope>
    <source>
        <strain evidence="1 2">DSM 100212</strain>
    </source>
</reference>
<organism evidence="1 2">
    <name type="scientific">Donghicola tyrosinivorans</name>
    <dbReference type="NCBI Taxonomy" id="1652492"/>
    <lineage>
        <taxon>Bacteria</taxon>
        <taxon>Pseudomonadati</taxon>
        <taxon>Pseudomonadota</taxon>
        <taxon>Alphaproteobacteria</taxon>
        <taxon>Rhodobacterales</taxon>
        <taxon>Roseobacteraceae</taxon>
        <taxon>Donghicola</taxon>
    </lineage>
</organism>
<accession>A0A2T0WAS5</accession>
<comment type="caution">
    <text evidence="1">The sequence shown here is derived from an EMBL/GenBank/DDBJ whole genome shotgun (WGS) entry which is preliminary data.</text>
</comment>
<proteinExistence type="predicted"/>